<dbReference type="Gramene" id="Solyc09g031620.1.1">
    <property type="protein sequence ID" value="Solyc09g031620.1.1.1"/>
    <property type="gene ID" value="Solyc09g031620.1"/>
</dbReference>
<reference evidence="1" key="2">
    <citation type="submission" date="2019-01" db="UniProtKB">
        <authorList>
            <consortium name="EnsemblPlants"/>
        </authorList>
    </citation>
    <scope>IDENTIFICATION</scope>
    <source>
        <strain evidence="1">cv. Heinz 1706</strain>
    </source>
</reference>
<dbReference type="Proteomes" id="UP000004994">
    <property type="component" value="Chromosome 9"/>
</dbReference>
<name>A0A3Q7I2H4_SOLLC</name>
<sequence length="89" mass="9929">MHTSDITRAHIESEIGQWNVELGKSSKHFSWRVDIGWATYGLVNSGCISQGMPQPLFVYISIATSVYETKRLLPPRTVCFGEVSLANSK</sequence>
<evidence type="ECO:0000313" key="2">
    <source>
        <dbReference type="Proteomes" id="UP000004994"/>
    </source>
</evidence>
<keyword evidence="2" id="KW-1185">Reference proteome</keyword>
<accession>A0A3Q7I2H4</accession>
<proteinExistence type="predicted"/>
<evidence type="ECO:0000313" key="1">
    <source>
        <dbReference type="EnsemblPlants" id="Solyc09g031620.1.1.1"/>
    </source>
</evidence>
<dbReference type="InParanoid" id="A0A3Q7I2H4"/>
<reference evidence="1" key="1">
    <citation type="journal article" date="2012" name="Nature">
        <title>The tomato genome sequence provides insights into fleshy fruit evolution.</title>
        <authorList>
            <consortium name="Tomato Genome Consortium"/>
        </authorList>
    </citation>
    <scope>NUCLEOTIDE SEQUENCE [LARGE SCALE GENOMIC DNA]</scope>
    <source>
        <strain evidence="1">cv. Heinz 1706</strain>
    </source>
</reference>
<protein>
    <submittedName>
        <fullName evidence="1">Uncharacterized protein</fullName>
    </submittedName>
</protein>
<dbReference type="AlphaFoldDB" id="A0A3Q7I2H4"/>
<organism evidence="1">
    <name type="scientific">Solanum lycopersicum</name>
    <name type="common">Tomato</name>
    <name type="synonym">Lycopersicon esculentum</name>
    <dbReference type="NCBI Taxonomy" id="4081"/>
    <lineage>
        <taxon>Eukaryota</taxon>
        <taxon>Viridiplantae</taxon>
        <taxon>Streptophyta</taxon>
        <taxon>Embryophyta</taxon>
        <taxon>Tracheophyta</taxon>
        <taxon>Spermatophyta</taxon>
        <taxon>Magnoliopsida</taxon>
        <taxon>eudicotyledons</taxon>
        <taxon>Gunneridae</taxon>
        <taxon>Pentapetalae</taxon>
        <taxon>asterids</taxon>
        <taxon>lamiids</taxon>
        <taxon>Solanales</taxon>
        <taxon>Solanaceae</taxon>
        <taxon>Solanoideae</taxon>
        <taxon>Solaneae</taxon>
        <taxon>Solanum</taxon>
        <taxon>Solanum subgen. Lycopersicon</taxon>
    </lineage>
</organism>
<dbReference type="PaxDb" id="4081-Solyc09g031620.1.1"/>
<dbReference type="EnsemblPlants" id="Solyc09g031620.1.1">
    <property type="protein sequence ID" value="Solyc09g031620.1.1.1"/>
    <property type="gene ID" value="Solyc09g031620.1"/>
</dbReference>